<dbReference type="SUPFAM" id="SSF48239">
    <property type="entry name" value="Terpenoid cyclases/Protein prenyltransferases"/>
    <property type="match status" value="1"/>
</dbReference>
<keyword evidence="1" id="KW-0677">Repeat</keyword>
<organism evidence="4 5">
    <name type="scientific">Vitis vinifera</name>
    <name type="common">Grape</name>
    <dbReference type="NCBI Taxonomy" id="29760"/>
    <lineage>
        <taxon>Eukaryota</taxon>
        <taxon>Viridiplantae</taxon>
        <taxon>Streptophyta</taxon>
        <taxon>Embryophyta</taxon>
        <taxon>Tracheophyta</taxon>
        <taxon>Spermatophyta</taxon>
        <taxon>Magnoliopsida</taxon>
        <taxon>eudicotyledons</taxon>
        <taxon>Gunneridae</taxon>
        <taxon>Pentapetalae</taxon>
        <taxon>rosids</taxon>
        <taxon>Vitales</taxon>
        <taxon>Vitaceae</taxon>
        <taxon>Viteae</taxon>
        <taxon>Vitis</taxon>
    </lineage>
</organism>
<proteinExistence type="predicted"/>
<sequence>MKKHLQRYGNWGVCFTYGTWFALRGLAAASKTYHNCLAVRKVVDFLLKLQLDDSGWGESYLSCSDKKYTPLEGNQSNLIQTGWTLMGLIHSGQAERDPTPLH</sequence>
<dbReference type="PANTHER" id="PTHR11764">
    <property type="entry name" value="TERPENE CYCLASE/MUTASE FAMILY MEMBER"/>
    <property type="match status" value="1"/>
</dbReference>
<dbReference type="OrthoDB" id="1717038at2759"/>
<comment type="caution">
    <text evidence="4">The sequence shown here is derived from an EMBL/GenBank/DDBJ whole genome shotgun (WGS) entry which is preliminary data.</text>
</comment>
<dbReference type="PANTHER" id="PTHR11764:SF58">
    <property type="entry name" value="BETA-AMYRIN SYNTHASE-RELATED"/>
    <property type="match status" value="1"/>
</dbReference>
<dbReference type="InterPro" id="IPR008930">
    <property type="entry name" value="Terpenoid_cyclase/PrenylTrfase"/>
</dbReference>
<dbReference type="EMBL" id="QGNW01000064">
    <property type="protein sequence ID" value="RVX03763.1"/>
    <property type="molecule type" value="Genomic_DNA"/>
</dbReference>
<evidence type="ECO:0000259" key="3">
    <source>
        <dbReference type="Pfam" id="PF13243"/>
    </source>
</evidence>
<evidence type="ECO:0000256" key="2">
    <source>
        <dbReference type="ARBA" id="ARBA00023235"/>
    </source>
</evidence>
<gene>
    <name evidence="4" type="primary">OSCPNY1_16</name>
    <name evidence="4" type="ORF">CK203_023002</name>
</gene>
<dbReference type="InterPro" id="IPR018333">
    <property type="entry name" value="Squalene_cyclase"/>
</dbReference>
<dbReference type="Proteomes" id="UP000288805">
    <property type="component" value="Unassembled WGS sequence"/>
</dbReference>
<dbReference type="Gene3D" id="1.50.10.20">
    <property type="match status" value="1"/>
</dbReference>
<evidence type="ECO:0000313" key="4">
    <source>
        <dbReference type="EMBL" id="RVX03763.1"/>
    </source>
</evidence>
<dbReference type="InterPro" id="IPR032696">
    <property type="entry name" value="SQ_cyclase_C"/>
</dbReference>
<accession>A0A438J471</accession>
<dbReference type="Pfam" id="PF13243">
    <property type="entry name" value="SQHop_cyclase_C"/>
    <property type="match status" value="1"/>
</dbReference>
<feature type="domain" description="Squalene cyclase C-terminal" evidence="3">
    <location>
        <begin position="7"/>
        <end position="97"/>
    </location>
</feature>
<keyword evidence="2" id="KW-0413">Isomerase</keyword>
<dbReference type="AlphaFoldDB" id="A0A438J471"/>
<dbReference type="GO" id="GO:0042300">
    <property type="term" value="F:beta-amyrin synthase activity"/>
    <property type="evidence" value="ECO:0007669"/>
    <property type="project" value="UniProtKB-ARBA"/>
</dbReference>
<name>A0A438J471_VITVI</name>
<evidence type="ECO:0000313" key="5">
    <source>
        <dbReference type="Proteomes" id="UP000288805"/>
    </source>
</evidence>
<reference evidence="4 5" key="1">
    <citation type="journal article" date="2018" name="PLoS Genet.">
        <title>Population sequencing reveals clonal diversity and ancestral inbreeding in the grapevine cultivar Chardonnay.</title>
        <authorList>
            <person name="Roach M.J."/>
            <person name="Johnson D.L."/>
            <person name="Bohlmann J."/>
            <person name="van Vuuren H.J."/>
            <person name="Jones S.J."/>
            <person name="Pretorius I.S."/>
            <person name="Schmidt S.A."/>
            <person name="Borneman A.R."/>
        </authorList>
    </citation>
    <scope>NUCLEOTIDE SEQUENCE [LARGE SCALE GENOMIC DNA]</scope>
    <source>
        <strain evidence="5">cv. Chardonnay</strain>
        <tissue evidence="4">Leaf</tissue>
    </source>
</reference>
<dbReference type="GO" id="GO:0016104">
    <property type="term" value="P:triterpenoid biosynthetic process"/>
    <property type="evidence" value="ECO:0007669"/>
    <property type="project" value="InterPro"/>
</dbReference>
<protein>
    <submittedName>
        <fullName evidence="4">Beta-Amyrin Synthase 1</fullName>
    </submittedName>
</protein>
<evidence type="ECO:0000256" key="1">
    <source>
        <dbReference type="ARBA" id="ARBA00022737"/>
    </source>
</evidence>
<dbReference type="GO" id="GO:0005811">
    <property type="term" value="C:lipid droplet"/>
    <property type="evidence" value="ECO:0007669"/>
    <property type="project" value="InterPro"/>
</dbReference>